<protein>
    <submittedName>
        <fullName evidence="1">Uncharacterized protein</fullName>
    </submittedName>
</protein>
<sequence length="85" mass="9415">MRALQPSRPTFLLLLSAGCGPVRIMPFHSTSTTVLNVQLGNISDPRRLEFSLDFFVLMMQPSSNGAVEVLIHPWLRGITSDDTDT</sequence>
<keyword evidence="2" id="KW-1185">Reference proteome</keyword>
<evidence type="ECO:0000313" key="1">
    <source>
        <dbReference type="EMBL" id="KAK3379709.1"/>
    </source>
</evidence>
<dbReference type="AlphaFoldDB" id="A0AAE0NDZ5"/>
<reference evidence="1" key="1">
    <citation type="journal article" date="2023" name="Mol. Phylogenet. Evol.">
        <title>Genome-scale phylogeny and comparative genomics of the fungal order Sordariales.</title>
        <authorList>
            <person name="Hensen N."/>
            <person name="Bonometti L."/>
            <person name="Westerberg I."/>
            <person name="Brannstrom I.O."/>
            <person name="Guillou S."/>
            <person name="Cros-Aarteil S."/>
            <person name="Calhoun S."/>
            <person name="Haridas S."/>
            <person name="Kuo A."/>
            <person name="Mondo S."/>
            <person name="Pangilinan J."/>
            <person name="Riley R."/>
            <person name="LaButti K."/>
            <person name="Andreopoulos B."/>
            <person name="Lipzen A."/>
            <person name="Chen C."/>
            <person name="Yan M."/>
            <person name="Daum C."/>
            <person name="Ng V."/>
            <person name="Clum A."/>
            <person name="Steindorff A."/>
            <person name="Ohm R.A."/>
            <person name="Martin F."/>
            <person name="Silar P."/>
            <person name="Natvig D.O."/>
            <person name="Lalanne C."/>
            <person name="Gautier V."/>
            <person name="Ament-Velasquez S.L."/>
            <person name="Kruys A."/>
            <person name="Hutchinson M.I."/>
            <person name="Powell A.J."/>
            <person name="Barry K."/>
            <person name="Miller A.N."/>
            <person name="Grigoriev I.V."/>
            <person name="Debuchy R."/>
            <person name="Gladieux P."/>
            <person name="Hiltunen Thoren M."/>
            <person name="Johannesson H."/>
        </authorList>
    </citation>
    <scope>NUCLEOTIDE SEQUENCE</scope>
    <source>
        <strain evidence="1">CBS 958.72</strain>
    </source>
</reference>
<dbReference type="PROSITE" id="PS51257">
    <property type="entry name" value="PROKAR_LIPOPROTEIN"/>
    <property type="match status" value="1"/>
</dbReference>
<comment type="caution">
    <text evidence="1">The sequence shown here is derived from an EMBL/GenBank/DDBJ whole genome shotgun (WGS) entry which is preliminary data.</text>
</comment>
<proteinExistence type="predicted"/>
<organism evidence="1 2">
    <name type="scientific">Lasiosphaeria ovina</name>
    <dbReference type="NCBI Taxonomy" id="92902"/>
    <lineage>
        <taxon>Eukaryota</taxon>
        <taxon>Fungi</taxon>
        <taxon>Dikarya</taxon>
        <taxon>Ascomycota</taxon>
        <taxon>Pezizomycotina</taxon>
        <taxon>Sordariomycetes</taxon>
        <taxon>Sordariomycetidae</taxon>
        <taxon>Sordariales</taxon>
        <taxon>Lasiosphaeriaceae</taxon>
        <taxon>Lasiosphaeria</taxon>
    </lineage>
</organism>
<dbReference type="Proteomes" id="UP001287356">
    <property type="component" value="Unassembled WGS sequence"/>
</dbReference>
<evidence type="ECO:0000313" key="2">
    <source>
        <dbReference type="Proteomes" id="UP001287356"/>
    </source>
</evidence>
<accession>A0AAE0NDZ5</accession>
<dbReference type="EMBL" id="JAULSN010000002">
    <property type="protein sequence ID" value="KAK3379709.1"/>
    <property type="molecule type" value="Genomic_DNA"/>
</dbReference>
<gene>
    <name evidence="1" type="ORF">B0T24DRAFT_165253</name>
</gene>
<reference evidence="1" key="2">
    <citation type="submission" date="2023-06" db="EMBL/GenBank/DDBJ databases">
        <authorList>
            <consortium name="Lawrence Berkeley National Laboratory"/>
            <person name="Haridas S."/>
            <person name="Hensen N."/>
            <person name="Bonometti L."/>
            <person name="Westerberg I."/>
            <person name="Brannstrom I.O."/>
            <person name="Guillou S."/>
            <person name="Cros-Aarteil S."/>
            <person name="Calhoun S."/>
            <person name="Kuo A."/>
            <person name="Mondo S."/>
            <person name="Pangilinan J."/>
            <person name="Riley R."/>
            <person name="Labutti K."/>
            <person name="Andreopoulos B."/>
            <person name="Lipzen A."/>
            <person name="Chen C."/>
            <person name="Yanf M."/>
            <person name="Daum C."/>
            <person name="Ng V."/>
            <person name="Clum A."/>
            <person name="Steindorff A."/>
            <person name="Ohm R."/>
            <person name="Martin F."/>
            <person name="Silar P."/>
            <person name="Natvig D."/>
            <person name="Lalanne C."/>
            <person name="Gautier V."/>
            <person name="Ament-Velasquez S.L."/>
            <person name="Kruys A."/>
            <person name="Hutchinson M.I."/>
            <person name="Powell A.J."/>
            <person name="Barry K."/>
            <person name="Miller A.N."/>
            <person name="Grigoriev I.V."/>
            <person name="Debuchy R."/>
            <person name="Gladieux P."/>
            <person name="Thoren M.H."/>
            <person name="Johannesson H."/>
        </authorList>
    </citation>
    <scope>NUCLEOTIDE SEQUENCE</scope>
    <source>
        <strain evidence="1">CBS 958.72</strain>
    </source>
</reference>
<name>A0AAE0NDZ5_9PEZI</name>